<accession>A0A833WIF2</accession>
<comment type="caution">
    <text evidence="1">The sequence shown here is derived from an EMBL/GenBank/DDBJ whole genome shotgun (WGS) entry which is preliminary data.</text>
</comment>
<protein>
    <recommendedName>
        <fullName evidence="3">MULE transposase domain-containing protein</fullName>
    </recommendedName>
</protein>
<organism evidence="1 2">
    <name type="scientific">Phytophthora infestans</name>
    <name type="common">Potato late blight agent</name>
    <name type="synonym">Botrytis infestans</name>
    <dbReference type="NCBI Taxonomy" id="4787"/>
    <lineage>
        <taxon>Eukaryota</taxon>
        <taxon>Sar</taxon>
        <taxon>Stramenopiles</taxon>
        <taxon>Oomycota</taxon>
        <taxon>Peronosporomycetes</taxon>
        <taxon>Peronosporales</taxon>
        <taxon>Peronosporaceae</taxon>
        <taxon>Phytophthora</taxon>
    </lineage>
</organism>
<name>A0A833WIF2_PHYIN</name>
<evidence type="ECO:0008006" key="3">
    <source>
        <dbReference type="Google" id="ProtNLM"/>
    </source>
</evidence>
<keyword evidence="2" id="KW-1185">Reference proteome</keyword>
<evidence type="ECO:0000313" key="2">
    <source>
        <dbReference type="Proteomes" id="UP000602510"/>
    </source>
</evidence>
<proteinExistence type="predicted"/>
<sequence length="174" mass="19975">MRAHELTADDMKLSCIRNALYVNVSEYRIPNLNNIQNFVTHLLMTELNSTDNLDVNTRIVKDKVYRNEADDIGAFSFSCNLETAGQMYVIFTTKRMLMRMDRYPKCFTFHFDATSSIRSTIRPLSEAFQIMPPLRVVFASVVENLMGVCYIMGDADGTQYNAIEMDLKTVIPIF</sequence>
<reference evidence="1" key="1">
    <citation type="submission" date="2020-04" db="EMBL/GenBank/DDBJ databases">
        <title>Hybrid Assembly of Korean Phytophthora infestans isolates.</title>
        <authorList>
            <person name="Prokchorchik M."/>
            <person name="Lee Y."/>
            <person name="Seo J."/>
            <person name="Cho J.-H."/>
            <person name="Park Y.-E."/>
            <person name="Jang D.-C."/>
            <person name="Im J.-S."/>
            <person name="Choi J.-G."/>
            <person name="Park H.-J."/>
            <person name="Lee G.-B."/>
            <person name="Lee Y.-G."/>
            <person name="Hong S.-Y."/>
            <person name="Cho K."/>
            <person name="Sohn K.H."/>
        </authorList>
    </citation>
    <scope>NUCLEOTIDE SEQUENCE</scope>
    <source>
        <strain evidence="1">KR_1_A1</strain>
    </source>
</reference>
<dbReference type="EMBL" id="WSZM01000093">
    <property type="protein sequence ID" value="KAF4042963.1"/>
    <property type="molecule type" value="Genomic_DNA"/>
</dbReference>
<dbReference type="AlphaFoldDB" id="A0A833WIF2"/>
<evidence type="ECO:0000313" key="1">
    <source>
        <dbReference type="EMBL" id="KAF4042963.1"/>
    </source>
</evidence>
<gene>
    <name evidence="1" type="ORF">GN244_ATG04704</name>
</gene>
<dbReference type="Proteomes" id="UP000602510">
    <property type="component" value="Unassembled WGS sequence"/>
</dbReference>